<organism evidence="1 2">
    <name type="scientific">Modestobacter italicus (strain DSM 44449 / CECT 9708 / BC 501)</name>
    <dbReference type="NCBI Taxonomy" id="2732864"/>
    <lineage>
        <taxon>Bacteria</taxon>
        <taxon>Bacillati</taxon>
        <taxon>Actinomycetota</taxon>
        <taxon>Actinomycetes</taxon>
        <taxon>Geodermatophilales</taxon>
        <taxon>Geodermatophilaceae</taxon>
        <taxon>Modestobacter</taxon>
    </lineage>
</organism>
<dbReference type="EMBL" id="FO203431">
    <property type="protein sequence ID" value="CCH89293.1"/>
    <property type="molecule type" value="Genomic_DNA"/>
</dbReference>
<proteinExistence type="predicted"/>
<reference evidence="1 2" key="1">
    <citation type="journal article" date="2012" name="J. Bacteriol.">
        <title>Genome Sequence of Radiation-Resistant Modestobacter marinus Strain BC501, a Representative Actinobacterium That Thrives on Calcareous Stone Surfaces.</title>
        <authorList>
            <person name="Normand P."/>
            <person name="Gury J."/>
            <person name="Pujic P."/>
            <person name="Chouaia B."/>
            <person name="Crotti E."/>
            <person name="Brusetti L."/>
            <person name="Daffonchio D."/>
            <person name="Vacherie B."/>
            <person name="Barbe V."/>
            <person name="Medigue C."/>
            <person name="Calteau A."/>
            <person name="Ghodhbane-Gtari F."/>
            <person name="Essoussi I."/>
            <person name="Nouioui I."/>
            <person name="Abbassi-Ghozzi I."/>
            <person name="Gtari M."/>
        </authorList>
    </citation>
    <scope>NUCLEOTIDE SEQUENCE [LARGE SCALE GENOMIC DNA]</scope>
    <source>
        <strain evidence="2">BC 501</strain>
    </source>
</reference>
<sequence length="71" mass="7331">MRASIRRTSARLSAAARARADDLERGDVSGWAALGGLATVSTVAMVAKYQELLVNAMARAVDVTFGGPPGV</sequence>
<accession>I4F0Y0</accession>
<protein>
    <submittedName>
        <fullName evidence="1">Uncharacterized protein</fullName>
    </submittedName>
</protein>
<dbReference type="KEGG" id="mmar:MODMU_3890"/>
<dbReference type="HOGENOM" id="CLU_2735616_0_0_11"/>
<gene>
    <name evidence="1" type="ordered locus">MODMU_3890</name>
</gene>
<keyword evidence="2" id="KW-1185">Reference proteome</keyword>
<dbReference type="OrthoDB" id="5196884at2"/>
<dbReference type="Proteomes" id="UP000006461">
    <property type="component" value="Chromosome"/>
</dbReference>
<name>I4F0Y0_MODI5</name>
<evidence type="ECO:0000313" key="2">
    <source>
        <dbReference type="Proteomes" id="UP000006461"/>
    </source>
</evidence>
<dbReference type="AlphaFoldDB" id="I4F0Y0"/>
<evidence type="ECO:0000313" key="1">
    <source>
        <dbReference type="EMBL" id="CCH89293.1"/>
    </source>
</evidence>